<dbReference type="CDD" id="cd09071">
    <property type="entry name" value="FAR_C"/>
    <property type="match status" value="1"/>
</dbReference>
<reference evidence="13" key="2">
    <citation type="submission" date="2022-10" db="EMBL/GenBank/DDBJ databases">
        <authorList>
            <consortium name="ENA_rothamsted_submissions"/>
            <consortium name="culmorum"/>
            <person name="King R."/>
        </authorList>
    </citation>
    <scope>NUCLEOTIDE SEQUENCE</scope>
</reference>
<keyword evidence="3 10" id="KW-0444">Lipid biosynthesis</keyword>
<keyword evidence="5 10" id="KW-0521">NADP</keyword>
<dbReference type="AlphaFoldDB" id="A0A9P0GU28"/>
<accession>A0A9P0GU28</accession>
<evidence type="ECO:0000259" key="11">
    <source>
        <dbReference type="Pfam" id="PF03015"/>
    </source>
</evidence>
<evidence type="ECO:0000256" key="8">
    <source>
        <dbReference type="ARBA" id="ARBA00023136"/>
    </source>
</evidence>
<evidence type="ECO:0000256" key="3">
    <source>
        <dbReference type="ARBA" id="ARBA00022516"/>
    </source>
</evidence>
<feature type="domain" description="Fatty acyl-CoA reductase C-terminal" evidence="11">
    <location>
        <begin position="361"/>
        <end position="453"/>
    </location>
</feature>
<dbReference type="FunFam" id="3.40.50.720:FF:000143">
    <property type="entry name" value="Fatty acyl-CoA reductase"/>
    <property type="match status" value="1"/>
</dbReference>
<evidence type="ECO:0000313" key="13">
    <source>
        <dbReference type="EMBL" id="CAH1154753.1"/>
    </source>
</evidence>
<dbReference type="Pfam" id="PF07993">
    <property type="entry name" value="NAD_binding_4"/>
    <property type="match status" value="1"/>
</dbReference>
<evidence type="ECO:0000256" key="1">
    <source>
        <dbReference type="ARBA" id="ARBA00004141"/>
    </source>
</evidence>
<comment type="function">
    <text evidence="10">Catalyzes the reduction of fatty acyl-CoA to fatty alcohols.</text>
</comment>
<dbReference type="OrthoDB" id="8195591at2759"/>
<dbReference type="PANTHER" id="PTHR11011">
    <property type="entry name" value="MALE STERILITY PROTEIN 2-RELATED"/>
    <property type="match status" value="1"/>
</dbReference>
<dbReference type="GO" id="GO:0102965">
    <property type="term" value="F:alcohol-forming long-chain fatty acyl-CoA reductase activity"/>
    <property type="evidence" value="ECO:0007669"/>
    <property type="project" value="UniProtKB-EC"/>
</dbReference>
<evidence type="ECO:0000256" key="9">
    <source>
        <dbReference type="ARBA" id="ARBA00052530"/>
    </source>
</evidence>
<evidence type="ECO:0000256" key="2">
    <source>
        <dbReference type="ARBA" id="ARBA00005928"/>
    </source>
</evidence>
<keyword evidence="8" id="KW-0472">Membrane</keyword>
<organism evidence="13 14">
    <name type="scientific">Phaedon cochleariae</name>
    <name type="common">Mustard beetle</name>
    <dbReference type="NCBI Taxonomy" id="80249"/>
    <lineage>
        <taxon>Eukaryota</taxon>
        <taxon>Metazoa</taxon>
        <taxon>Ecdysozoa</taxon>
        <taxon>Arthropoda</taxon>
        <taxon>Hexapoda</taxon>
        <taxon>Insecta</taxon>
        <taxon>Pterygota</taxon>
        <taxon>Neoptera</taxon>
        <taxon>Endopterygota</taxon>
        <taxon>Coleoptera</taxon>
        <taxon>Polyphaga</taxon>
        <taxon>Cucujiformia</taxon>
        <taxon>Chrysomeloidea</taxon>
        <taxon>Chrysomelidae</taxon>
        <taxon>Chrysomelinae</taxon>
        <taxon>Chrysomelini</taxon>
        <taxon>Phaedon</taxon>
    </lineage>
</organism>
<dbReference type="CDD" id="cd05236">
    <property type="entry name" value="FAR-N_SDR_e"/>
    <property type="match status" value="1"/>
</dbReference>
<dbReference type="InterPro" id="IPR026055">
    <property type="entry name" value="FAR"/>
</dbReference>
<sequence>MASDVRSFYKNKNVLLTGGTGFFGKMIIEKLLRTCEVNLIYVIVRPKKGRTAEQRLQSLFEEAVFERIREDCPKRFQKVHAFEGNLAKKDLGLSDEDREIIKSNVNVVFHCGASLNMDSVKLEEAVITNIRGTSELLDLMGNALDLQAFIIVSTAYSNCCETTIKEQFYEPAIDPDLLVAMTEKLNPNTLNAISTGLIGKWPNSYVFTKAVAEHLILSKGTRLPMGLFRPAIVTSTAFEPFPGWSDNMYGPLGILLYSHSGILRVVRCNGKFMSHTVPGDMCINAILCLAWDISKKWASWSNDYVPPVVNFSANGTKLLIPMDKYIHLTNIDTPPFKIAMWYHMLYLVKNRYSYILAKFALHTIPAYLIDALFSMSKKKPKMRKIYAKLEKTSEVLCYFLMREWIIENDNVRELWEKLGQEDKQIFNFDIDSIDLNTYLSNMIVGMKKFILKEDMTKLKQHKQRYTRLRLLHHTLKYSLLGVAVFPLYKMLSRIVRKKTLI</sequence>
<evidence type="ECO:0000256" key="6">
    <source>
        <dbReference type="ARBA" id="ARBA00022989"/>
    </source>
</evidence>
<dbReference type="EC" id="1.2.1.84" evidence="10"/>
<evidence type="ECO:0000256" key="10">
    <source>
        <dbReference type="RuleBase" id="RU363097"/>
    </source>
</evidence>
<keyword evidence="4" id="KW-0812">Transmembrane</keyword>
<dbReference type="Pfam" id="PF03015">
    <property type="entry name" value="Sterile"/>
    <property type="match status" value="1"/>
</dbReference>
<dbReference type="GO" id="GO:0035336">
    <property type="term" value="P:long-chain fatty-acyl-CoA metabolic process"/>
    <property type="evidence" value="ECO:0007669"/>
    <property type="project" value="TreeGrafter"/>
</dbReference>
<evidence type="ECO:0000259" key="12">
    <source>
        <dbReference type="Pfam" id="PF07993"/>
    </source>
</evidence>
<name>A0A9P0GU28_PHACE</name>
<protein>
    <recommendedName>
        <fullName evidence="10">Fatty acyl-CoA reductase</fullName>
        <ecNumber evidence="10">1.2.1.84</ecNumber>
    </recommendedName>
</protein>
<dbReference type="GO" id="GO:0016020">
    <property type="term" value="C:membrane"/>
    <property type="evidence" value="ECO:0007669"/>
    <property type="project" value="UniProtKB-SubCell"/>
</dbReference>
<dbReference type="SUPFAM" id="SSF51735">
    <property type="entry name" value="NAD(P)-binding Rossmann-fold domains"/>
    <property type="match status" value="1"/>
</dbReference>
<dbReference type="Proteomes" id="UP001153737">
    <property type="component" value="Chromosome 16"/>
</dbReference>
<keyword evidence="6" id="KW-1133">Transmembrane helix</keyword>
<evidence type="ECO:0000313" key="14">
    <source>
        <dbReference type="Proteomes" id="UP001153737"/>
    </source>
</evidence>
<dbReference type="InterPro" id="IPR033640">
    <property type="entry name" value="FAR_C"/>
</dbReference>
<dbReference type="PANTHER" id="PTHR11011:SF81">
    <property type="entry name" value="FATTY ACYL-COA REDUCTASE"/>
    <property type="match status" value="1"/>
</dbReference>
<feature type="domain" description="Thioester reductase (TE)" evidence="12">
    <location>
        <begin position="16"/>
        <end position="286"/>
    </location>
</feature>
<keyword evidence="14" id="KW-1185">Reference proteome</keyword>
<keyword evidence="10" id="KW-0560">Oxidoreductase</keyword>
<dbReference type="GO" id="GO:0005777">
    <property type="term" value="C:peroxisome"/>
    <property type="evidence" value="ECO:0007669"/>
    <property type="project" value="TreeGrafter"/>
</dbReference>
<evidence type="ECO:0000256" key="4">
    <source>
        <dbReference type="ARBA" id="ARBA00022692"/>
    </source>
</evidence>
<proteinExistence type="inferred from homology"/>
<dbReference type="EMBL" id="OU896722">
    <property type="protein sequence ID" value="CAH1154753.1"/>
    <property type="molecule type" value="Genomic_DNA"/>
</dbReference>
<keyword evidence="7 10" id="KW-0443">Lipid metabolism</keyword>
<comment type="catalytic activity">
    <reaction evidence="9 10">
        <text>a long-chain fatty acyl-CoA + 2 NADPH + 2 H(+) = a long-chain primary fatty alcohol + 2 NADP(+) + CoA</text>
        <dbReference type="Rhea" id="RHEA:52716"/>
        <dbReference type="ChEBI" id="CHEBI:15378"/>
        <dbReference type="ChEBI" id="CHEBI:57287"/>
        <dbReference type="ChEBI" id="CHEBI:57783"/>
        <dbReference type="ChEBI" id="CHEBI:58349"/>
        <dbReference type="ChEBI" id="CHEBI:77396"/>
        <dbReference type="ChEBI" id="CHEBI:83139"/>
        <dbReference type="EC" id="1.2.1.84"/>
    </reaction>
</comment>
<reference evidence="13" key="1">
    <citation type="submission" date="2022-01" db="EMBL/GenBank/DDBJ databases">
        <authorList>
            <person name="King R."/>
        </authorList>
    </citation>
    <scope>NUCLEOTIDE SEQUENCE</scope>
</reference>
<dbReference type="GO" id="GO:0080019">
    <property type="term" value="F:alcohol-forming very long-chain fatty acyl-CoA reductase activity"/>
    <property type="evidence" value="ECO:0007669"/>
    <property type="project" value="InterPro"/>
</dbReference>
<gene>
    <name evidence="13" type="ORF">PHAECO_LOCUS5386</name>
</gene>
<comment type="subcellular location">
    <subcellularLocation>
        <location evidence="1">Membrane</location>
        <topology evidence="1">Multi-pass membrane protein</topology>
    </subcellularLocation>
</comment>
<evidence type="ECO:0000256" key="7">
    <source>
        <dbReference type="ARBA" id="ARBA00023098"/>
    </source>
</evidence>
<dbReference type="InterPro" id="IPR013120">
    <property type="entry name" value="FAR_NAD-bd"/>
</dbReference>
<evidence type="ECO:0000256" key="5">
    <source>
        <dbReference type="ARBA" id="ARBA00022857"/>
    </source>
</evidence>
<dbReference type="InterPro" id="IPR036291">
    <property type="entry name" value="NAD(P)-bd_dom_sf"/>
</dbReference>
<comment type="similarity">
    <text evidence="2 10">Belongs to the fatty acyl-CoA reductase family.</text>
</comment>
<dbReference type="Gene3D" id="3.40.50.720">
    <property type="entry name" value="NAD(P)-binding Rossmann-like Domain"/>
    <property type="match status" value="1"/>
</dbReference>